<evidence type="ECO:0000256" key="4">
    <source>
        <dbReference type="ARBA" id="ARBA00022496"/>
    </source>
</evidence>
<evidence type="ECO:0000256" key="3">
    <source>
        <dbReference type="ARBA" id="ARBA00022475"/>
    </source>
</evidence>
<keyword evidence="6" id="KW-0406">Ion transport</keyword>
<dbReference type="KEGG" id="cliz:G7Y31_00865"/>
<dbReference type="Proteomes" id="UP000594681">
    <property type="component" value="Chromosome"/>
</dbReference>
<accession>A0A7T0KET8</accession>
<dbReference type="InterPro" id="IPR027417">
    <property type="entry name" value="P-loop_NTPase"/>
</dbReference>
<reference evidence="9 10" key="1">
    <citation type="submission" date="2020-11" db="EMBL/GenBank/DDBJ databases">
        <title>Corynebacterium sp. ZJ-599.</title>
        <authorList>
            <person name="Zhou J."/>
        </authorList>
    </citation>
    <scope>NUCLEOTIDE SEQUENCE [LARGE SCALE GENOMIC DNA]</scope>
    <source>
        <strain evidence="9 10">ZJ-599</strain>
    </source>
</reference>
<evidence type="ECO:0000256" key="7">
    <source>
        <dbReference type="ARBA" id="ARBA00023136"/>
    </source>
</evidence>
<gene>
    <name evidence="9" type="ORF">G7Y31_00865</name>
</gene>
<dbReference type="Pfam" id="PF13476">
    <property type="entry name" value="AAA_23"/>
    <property type="match status" value="1"/>
</dbReference>
<dbReference type="InterPro" id="IPR003593">
    <property type="entry name" value="AAA+_ATPase"/>
</dbReference>
<keyword evidence="3" id="KW-1003">Cell membrane</keyword>
<evidence type="ECO:0000256" key="2">
    <source>
        <dbReference type="ARBA" id="ARBA00022448"/>
    </source>
</evidence>
<keyword evidence="7" id="KW-0472">Membrane</keyword>
<dbReference type="PANTHER" id="PTHR42771:SF2">
    <property type="entry name" value="IRON(3+)-HYDROXAMATE IMPORT ATP-BINDING PROTEIN FHUC"/>
    <property type="match status" value="1"/>
</dbReference>
<organism evidence="9 10">
    <name type="scientific">Corynebacterium lizhenjunii</name>
    <dbReference type="NCBI Taxonomy" id="2709394"/>
    <lineage>
        <taxon>Bacteria</taxon>
        <taxon>Bacillati</taxon>
        <taxon>Actinomycetota</taxon>
        <taxon>Actinomycetes</taxon>
        <taxon>Mycobacteriales</taxon>
        <taxon>Corynebacteriaceae</taxon>
        <taxon>Corynebacterium</taxon>
    </lineage>
</organism>
<dbReference type="RefSeq" id="WP_165010852.1">
    <property type="nucleotide sequence ID" value="NZ_CP064954.1"/>
</dbReference>
<comment type="subcellular location">
    <subcellularLocation>
        <location evidence="1">Cell membrane</location>
        <topology evidence="1">Peripheral membrane protein</topology>
    </subcellularLocation>
</comment>
<dbReference type="GO" id="GO:0006302">
    <property type="term" value="P:double-strand break repair"/>
    <property type="evidence" value="ECO:0007669"/>
    <property type="project" value="InterPro"/>
</dbReference>
<dbReference type="SMART" id="SM00382">
    <property type="entry name" value="AAA"/>
    <property type="match status" value="1"/>
</dbReference>
<evidence type="ECO:0000259" key="8">
    <source>
        <dbReference type="SMART" id="SM00382"/>
    </source>
</evidence>
<keyword evidence="10" id="KW-1185">Reference proteome</keyword>
<dbReference type="EMBL" id="CP064954">
    <property type="protein sequence ID" value="QPK79312.1"/>
    <property type="molecule type" value="Genomic_DNA"/>
</dbReference>
<proteinExistence type="predicted"/>
<dbReference type="SUPFAM" id="SSF52540">
    <property type="entry name" value="P-loop containing nucleoside triphosphate hydrolases"/>
    <property type="match status" value="1"/>
</dbReference>
<dbReference type="GO" id="GO:0005524">
    <property type="term" value="F:ATP binding"/>
    <property type="evidence" value="ECO:0007669"/>
    <property type="project" value="InterPro"/>
</dbReference>
<keyword evidence="5" id="KW-0408">Iron</keyword>
<dbReference type="GO" id="GO:0016887">
    <property type="term" value="F:ATP hydrolysis activity"/>
    <property type="evidence" value="ECO:0007669"/>
    <property type="project" value="InterPro"/>
</dbReference>
<feature type="domain" description="AAA+ ATPase" evidence="8">
    <location>
        <begin position="37"/>
        <end position="218"/>
    </location>
</feature>
<evidence type="ECO:0000256" key="6">
    <source>
        <dbReference type="ARBA" id="ARBA00023065"/>
    </source>
</evidence>
<sequence>MYVRRLELADAPSAPTPAWALEVPAVRGLQAGPLDLSAPITVLTGDNGVGKSTVLEAIAMHYGFSPDGGPLAVLPPQPWVNPLRHCTTLVRGDKAADGYFLRAESHYRVAATFARTRATAENWLHRSHGESVFGVVEQSFSGRGLFLLDEPESGLSLVRQMALLAEIHQAAQAGAQFIVVTHSPVLVGLPGAVLYEFTAPGPAGPGGIQRLVDVFDTSAYRQLVAFLNAQP</sequence>
<keyword evidence="2" id="KW-0813">Transport</keyword>
<evidence type="ECO:0000313" key="9">
    <source>
        <dbReference type="EMBL" id="QPK79312.1"/>
    </source>
</evidence>
<dbReference type="InterPro" id="IPR051535">
    <property type="entry name" value="Siderophore_ABC-ATPase"/>
</dbReference>
<evidence type="ECO:0000256" key="5">
    <source>
        <dbReference type="ARBA" id="ARBA00023004"/>
    </source>
</evidence>
<evidence type="ECO:0000256" key="1">
    <source>
        <dbReference type="ARBA" id="ARBA00004202"/>
    </source>
</evidence>
<dbReference type="AlphaFoldDB" id="A0A7T0KET8"/>
<name>A0A7T0KET8_9CORY</name>
<dbReference type="InterPro" id="IPR003959">
    <property type="entry name" value="ATPase_AAA_core"/>
</dbReference>
<dbReference type="GO" id="GO:0005886">
    <property type="term" value="C:plasma membrane"/>
    <property type="evidence" value="ECO:0007669"/>
    <property type="project" value="UniProtKB-SubCell"/>
</dbReference>
<dbReference type="Gene3D" id="3.40.50.300">
    <property type="entry name" value="P-loop containing nucleotide triphosphate hydrolases"/>
    <property type="match status" value="2"/>
</dbReference>
<protein>
    <submittedName>
        <fullName evidence="9">AAA family ATPase</fullName>
    </submittedName>
</protein>
<evidence type="ECO:0000313" key="10">
    <source>
        <dbReference type="Proteomes" id="UP000594681"/>
    </source>
</evidence>
<dbReference type="Pfam" id="PF13304">
    <property type="entry name" value="AAA_21"/>
    <property type="match status" value="1"/>
</dbReference>
<keyword evidence="4" id="KW-0410">Iron transport</keyword>
<dbReference type="InterPro" id="IPR038729">
    <property type="entry name" value="Rad50/SbcC_AAA"/>
</dbReference>
<dbReference type="GO" id="GO:0006826">
    <property type="term" value="P:iron ion transport"/>
    <property type="evidence" value="ECO:0007669"/>
    <property type="project" value="UniProtKB-KW"/>
</dbReference>
<dbReference type="PANTHER" id="PTHR42771">
    <property type="entry name" value="IRON(3+)-HYDROXAMATE IMPORT ATP-BINDING PROTEIN FHUC"/>
    <property type="match status" value="1"/>
</dbReference>